<dbReference type="InterPro" id="IPR036508">
    <property type="entry name" value="Chitin-bd_dom_sf"/>
</dbReference>
<accession>A0A813VTS0</accession>
<dbReference type="Gene3D" id="2.40.10.500">
    <property type="match status" value="1"/>
</dbReference>
<dbReference type="Gene3D" id="2.170.140.10">
    <property type="entry name" value="Chitin binding domain"/>
    <property type="match status" value="1"/>
</dbReference>
<dbReference type="EMBL" id="CAJNOG010000049">
    <property type="protein sequence ID" value="CAF0842459.1"/>
    <property type="molecule type" value="Genomic_DNA"/>
</dbReference>
<dbReference type="SUPFAM" id="SSF101898">
    <property type="entry name" value="NHL repeat"/>
    <property type="match status" value="1"/>
</dbReference>
<proteinExistence type="predicted"/>
<dbReference type="PROSITE" id="PS51125">
    <property type="entry name" value="NHL"/>
    <property type="match status" value="3"/>
</dbReference>
<evidence type="ECO:0000256" key="5">
    <source>
        <dbReference type="SAM" id="SignalP"/>
    </source>
</evidence>
<keyword evidence="3" id="KW-0325">Glycoprotein</keyword>
<dbReference type="Proteomes" id="UP000663845">
    <property type="component" value="Unassembled WGS sequence"/>
</dbReference>
<evidence type="ECO:0000256" key="3">
    <source>
        <dbReference type="ARBA" id="ARBA00023180"/>
    </source>
</evidence>
<feature type="repeat" description="NHL" evidence="4">
    <location>
        <begin position="363"/>
        <end position="394"/>
    </location>
</feature>
<dbReference type="EMBL" id="CAJOAZ010001261">
    <property type="protein sequence ID" value="CAF3790304.1"/>
    <property type="molecule type" value="Genomic_DNA"/>
</dbReference>
<protein>
    <recommendedName>
        <fullName evidence="6">Chitin-binding type-2 domain-containing protein</fullName>
    </recommendedName>
</protein>
<evidence type="ECO:0000256" key="4">
    <source>
        <dbReference type="PROSITE-ProRule" id="PRU00504"/>
    </source>
</evidence>
<evidence type="ECO:0000256" key="1">
    <source>
        <dbReference type="ARBA" id="ARBA00022729"/>
    </source>
</evidence>
<dbReference type="PANTHER" id="PTHR10680:SF14">
    <property type="entry name" value="PEPTIDYL-GLYCINE ALPHA-AMIDATING MONOOXYGENASE"/>
    <property type="match status" value="1"/>
</dbReference>
<keyword evidence="1 5" id="KW-0732">Signal</keyword>
<dbReference type="GO" id="GO:0005576">
    <property type="term" value="C:extracellular region"/>
    <property type="evidence" value="ECO:0007669"/>
    <property type="project" value="InterPro"/>
</dbReference>
<dbReference type="AlphaFoldDB" id="A0A813VTS0"/>
<reference evidence="7" key="1">
    <citation type="submission" date="2021-02" db="EMBL/GenBank/DDBJ databases">
        <authorList>
            <person name="Nowell W R."/>
        </authorList>
    </citation>
    <scope>NUCLEOTIDE SEQUENCE</scope>
</reference>
<dbReference type="PROSITE" id="PS50940">
    <property type="entry name" value="CHIT_BIND_II"/>
    <property type="match status" value="1"/>
</dbReference>
<dbReference type="InterPro" id="IPR011042">
    <property type="entry name" value="6-blade_b-propeller_TolB-like"/>
</dbReference>
<feature type="domain" description="Chitin-binding type-2" evidence="6">
    <location>
        <begin position="19"/>
        <end position="76"/>
    </location>
</feature>
<dbReference type="SUPFAM" id="SSF57625">
    <property type="entry name" value="Invertebrate chitin-binding proteins"/>
    <property type="match status" value="1"/>
</dbReference>
<gene>
    <name evidence="7" type="ORF">JYZ213_LOCUS7437</name>
    <name evidence="8" type="ORF">OXD698_LOCUS17640</name>
</gene>
<dbReference type="CDD" id="cd05819">
    <property type="entry name" value="NHL"/>
    <property type="match status" value="1"/>
</dbReference>
<dbReference type="GO" id="GO:0008061">
    <property type="term" value="F:chitin binding"/>
    <property type="evidence" value="ECO:0007669"/>
    <property type="project" value="InterPro"/>
</dbReference>
<sequence length="400" mass="43962">MIPLISIFLLFGLNSIVNGFVCMNDGHFANPDDKHSFFQCSFGTPYLMQCPPTLVWSQDKYTCDYDTFQPIISCDDNTVVNCQENSKWLSDGIAFVGQDIKFGSDSLHLGAPFGIFVDTEHGNNIYVADTDNHRVQKFLHGSLTSGGITVAGGNSRGNASNQLDRPSSIYVDKDENVYVADNENNRVQLWAKGATSGITVAGGHGKGKALNQIGACQGIFVHEKTKTLYVSDFYNDRVVKWTEGSHEGIIVAGSGTSGSKANQLTAPRGIFVDQCETIYVTDPWNNRVQKWKKDATEGITVAGGNGKGSDLNQLNFPWDVQVDQYNNIYIMDTDNSRVVKWSSNQLSGEIILGGNGSGIKSNQFKQAHSLALDKQGNIFVTERLNHRVQMFQIDNQTITC</sequence>
<feature type="repeat" description="NHL" evidence="4">
    <location>
        <begin position="255"/>
        <end position="294"/>
    </location>
</feature>
<evidence type="ECO:0000313" key="9">
    <source>
        <dbReference type="Proteomes" id="UP000663845"/>
    </source>
</evidence>
<dbReference type="PANTHER" id="PTHR10680">
    <property type="entry name" value="PEPTIDYL-GLYCINE ALPHA-AMIDATING MONOOXYGENASE"/>
    <property type="match status" value="1"/>
</dbReference>
<dbReference type="Gene3D" id="2.120.10.30">
    <property type="entry name" value="TolB, C-terminal domain"/>
    <property type="match status" value="2"/>
</dbReference>
<keyword evidence="2" id="KW-0677">Repeat</keyword>
<dbReference type="Proteomes" id="UP000663844">
    <property type="component" value="Unassembled WGS sequence"/>
</dbReference>
<evidence type="ECO:0000313" key="8">
    <source>
        <dbReference type="EMBL" id="CAF3790304.1"/>
    </source>
</evidence>
<evidence type="ECO:0000313" key="7">
    <source>
        <dbReference type="EMBL" id="CAF0842459.1"/>
    </source>
</evidence>
<evidence type="ECO:0000259" key="6">
    <source>
        <dbReference type="PROSITE" id="PS50940"/>
    </source>
</evidence>
<dbReference type="InterPro" id="IPR002557">
    <property type="entry name" value="Chitin-bd_dom"/>
</dbReference>
<feature type="chain" id="PRO_5035683489" description="Chitin-binding type-2 domain-containing protein" evidence="5">
    <location>
        <begin position="20"/>
        <end position="400"/>
    </location>
</feature>
<dbReference type="Pfam" id="PF01436">
    <property type="entry name" value="NHL"/>
    <property type="match status" value="3"/>
</dbReference>
<dbReference type="Pfam" id="PF01607">
    <property type="entry name" value="CBM_14"/>
    <property type="match status" value="1"/>
</dbReference>
<organism evidence="7 9">
    <name type="scientific">Adineta steineri</name>
    <dbReference type="NCBI Taxonomy" id="433720"/>
    <lineage>
        <taxon>Eukaryota</taxon>
        <taxon>Metazoa</taxon>
        <taxon>Spiralia</taxon>
        <taxon>Gnathifera</taxon>
        <taxon>Rotifera</taxon>
        <taxon>Eurotatoria</taxon>
        <taxon>Bdelloidea</taxon>
        <taxon>Adinetida</taxon>
        <taxon>Adinetidae</taxon>
        <taxon>Adineta</taxon>
    </lineage>
</organism>
<feature type="repeat" description="NHL" evidence="4">
    <location>
        <begin position="155"/>
        <end position="193"/>
    </location>
</feature>
<dbReference type="SMART" id="SM00494">
    <property type="entry name" value="ChtBD2"/>
    <property type="match status" value="1"/>
</dbReference>
<evidence type="ECO:0000256" key="2">
    <source>
        <dbReference type="ARBA" id="ARBA00022737"/>
    </source>
</evidence>
<name>A0A813VTS0_9BILA</name>
<dbReference type="InterPro" id="IPR001258">
    <property type="entry name" value="NHL_repeat"/>
</dbReference>
<comment type="caution">
    <text evidence="7">The sequence shown here is derived from an EMBL/GenBank/DDBJ whole genome shotgun (WGS) entry which is preliminary data.</text>
</comment>
<feature type="signal peptide" evidence="5">
    <location>
        <begin position="1"/>
        <end position="19"/>
    </location>
</feature>